<evidence type="ECO:0000313" key="1">
    <source>
        <dbReference type="EMBL" id="RAH80866.1"/>
    </source>
</evidence>
<keyword evidence="2" id="KW-1185">Reference proteome</keyword>
<dbReference type="Proteomes" id="UP000249497">
    <property type="component" value="Unassembled WGS sequence"/>
</dbReference>
<sequence>MNVWYYPLPALAAENQTSLMDNILEKFGIEFKESRLESFDENWTYCYSKMVEGYQNKRVVIFRPAPSDKWLGCIRARNGSNFKEIIWDAVNLENIYMGLLPANCPFEAMLVEIKLVTAKAAGDLGKE</sequence>
<dbReference type="OrthoDB" id="5145117at2759"/>
<evidence type="ECO:0000313" key="2">
    <source>
        <dbReference type="Proteomes" id="UP000249497"/>
    </source>
</evidence>
<dbReference type="GeneID" id="37173691"/>
<gene>
    <name evidence="1" type="ORF">BO86DRAFT_364210</name>
</gene>
<reference evidence="1 2" key="1">
    <citation type="submission" date="2018-02" db="EMBL/GenBank/DDBJ databases">
        <title>The genomes of Aspergillus section Nigri reveals drivers in fungal speciation.</title>
        <authorList>
            <consortium name="DOE Joint Genome Institute"/>
            <person name="Vesth T.C."/>
            <person name="Nybo J."/>
            <person name="Theobald S."/>
            <person name="Brandl J."/>
            <person name="Frisvad J.C."/>
            <person name="Nielsen K.F."/>
            <person name="Lyhne E.K."/>
            <person name="Kogle M.E."/>
            <person name="Kuo A."/>
            <person name="Riley R."/>
            <person name="Clum A."/>
            <person name="Nolan M."/>
            <person name="Lipzen A."/>
            <person name="Salamov A."/>
            <person name="Henrissat B."/>
            <person name="Wiebenga A."/>
            <person name="De vries R.P."/>
            <person name="Grigoriev I.V."/>
            <person name="Mortensen U.H."/>
            <person name="Andersen M.R."/>
            <person name="Baker S.E."/>
        </authorList>
    </citation>
    <scope>NUCLEOTIDE SEQUENCE [LARGE SCALE GENOMIC DNA]</scope>
    <source>
        <strain evidence="1 2">CBS 114.51</strain>
    </source>
</reference>
<name>A0A8T8WYC0_ASPJA</name>
<organism evidence="1 2">
    <name type="scientific">Aspergillus japonicus CBS 114.51</name>
    <dbReference type="NCBI Taxonomy" id="1448312"/>
    <lineage>
        <taxon>Eukaryota</taxon>
        <taxon>Fungi</taxon>
        <taxon>Dikarya</taxon>
        <taxon>Ascomycota</taxon>
        <taxon>Pezizomycotina</taxon>
        <taxon>Eurotiomycetes</taxon>
        <taxon>Eurotiomycetidae</taxon>
        <taxon>Eurotiales</taxon>
        <taxon>Aspergillaceae</taxon>
        <taxon>Aspergillus</taxon>
        <taxon>Aspergillus subgen. Circumdati</taxon>
    </lineage>
</organism>
<dbReference type="AlphaFoldDB" id="A0A8T8WYC0"/>
<dbReference type="EMBL" id="KZ824800">
    <property type="protein sequence ID" value="RAH80866.1"/>
    <property type="molecule type" value="Genomic_DNA"/>
</dbReference>
<accession>A0A8T8WYC0</accession>
<dbReference type="RefSeq" id="XP_025526760.1">
    <property type="nucleotide sequence ID" value="XM_025669999.1"/>
</dbReference>
<protein>
    <submittedName>
        <fullName evidence="1">Uncharacterized protein</fullName>
    </submittedName>
</protein>
<proteinExistence type="predicted"/>